<protein>
    <submittedName>
        <fullName evidence="2">Uncharacterized protein</fullName>
    </submittedName>
</protein>
<keyword evidence="1" id="KW-1133">Transmembrane helix</keyword>
<reference evidence="2" key="1">
    <citation type="submission" date="2019-12" db="EMBL/GenBank/DDBJ databases">
        <title>An insight into the sialome of adult female Ixodes ricinus ticks feeding for 6 days.</title>
        <authorList>
            <person name="Perner J."/>
            <person name="Ribeiro J.M.C."/>
        </authorList>
    </citation>
    <scope>NUCLEOTIDE SEQUENCE</scope>
    <source>
        <strain evidence="2">Semi-engorged</strain>
        <tissue evidence="2">Salivary glands</tissue>
    </source>
</reference>
<evidence type="ECO:0000256" key="1">
    <source>
        <dbReference type="SAM" id="Phobius"/>
    </source>
</evidence>
<dbReference type="EMBL" id="GIFC01000496">
    <property type="protein sequence ID" value="MXU82579.1"/>
    <property type="molecule type" value="Transcribed_RNA"/>
</dbReference>
<accession>A0A6B0TRT3</accession>
<dbReference type="AlphaFoldDB" id="A0A6B0TRT3"/>
<keyword evidence="1" id="KW-0812">Transmembrane</keyword>
<organism evidence="2">
    <name type="scientific">Ixodes ricinus</name>
    <name type="common">Common tick</name>
    <name type="synonym">Acarus ricinus</name>
    <dbReference type="NCBI Taxonomy" id="34613"/>
    <lineage>
        <taxon>Eukaryota</taxon>
        <taxon>Metazoa</taxon>
        <taxon>Ecdysozoa</taxon>
        <taxon>Arthropoda</taxon>
        <taxon>Chelicerata</taxon>
        <taxon>Arachnida</taxon>
        <taxon>Acari</taxon>
        <taxon>Parasitiformes</taxon>
        <taxon>Ixodida</taxon>
        <taxon>Ixodoidea</taxon>
        <taxon>Ixodidae</taxon>
        <taxon>Ixodinae</taxon>
        <taxon>Ixodes</taxon>
    </lineage>
</organism>
<feature type="transmembrane region" description="Helical" evidence="1">
    <location>
        <begin position="36"/>
        <end position="53"/>
    </location>
</feature>
<name>A0A6B0TRT3_IXORI</name>
<evidence type="ECO:0000313" key="2">
    <source>
        <dbReference type="EMBL" id="MXU82579.1"/>
    </source>
</evidence>
<feature type="transmembrane region" description="Helical" evidence="1">
    <location>
        <begin position="12"/>
        <end position="30"/>
    </location>
</feature>
<keyword evidence="1" id="KW-0472">Membrane</keyword>
<sequence length="69" mass="7907">MEGCTDCQIQIALLNFFFFCVFMHIVFSVFCHNYCILSALVLSLSLVFCIARMSQISHAISCVPDEYSW</sequence>
<proteinExistence type="predicted"/>